<sequence length="73" mass="7755">MMIRLIDERESYLSAAAFISDAAESLTSAAQTLALTDPRLEAVASSLALASDNLMGRVISEVPRDGEDDEVAL</sequence>
<name>A0A3A5HAW1_9ACTN</name>
<dbReference type="Proteomes" id="UP000276542">
    <property type="component" value="Unassembled WGS sequence"/>
</dbReference>
<evidence type="ECO:0000313" key="1">
    <source>
        <dbReference type="EMBL" id="RJS47452.1"/>
    </source>
</evidence>
<organism evidence="1 2">
    <name type="scientific">Nocardioides cavernaquae</name>
    <dbReference type="NCBI Taxonomy" id="2321396"/>
    <lineage>
        <taxon>Bacteria</taxon>
        <taxon>Bacillati</taxon>
        <taxon>Actinomycetota</taxon>
        <taxon>Actinomycetes</taxon>
        <taxon>Propionibacteriales</taxon>
        <taxon>Nocardioidaceae</taxon>
        <taxon>Nocardioides</taxon>
    </lineage>
</organism>
<dbReference type="EMBL" id="QYRP01000002">
    <property type="protein sequence ID" value="RJS47452.1"/>
    <property type="molecule type" value="Genomic_DNA"/>
</dbReference>
<evidence type="ECO:0000313" key="2">
    <source>
        <dbReference type="Proteomes" id="UP000276542"/>
    </source>
</evidence>
<reference evidence="2" key="1">
    <citation type="submission" date="2018-09" db="EMBL/GenBank/DDBJ databases">
        <authorList>
            <person name="Zhu H."/>
        </authorList>
    </citation>
    <scope>NUCLEOTIDE SEQUENCE [LARGE SCALE GENOMIC DNA]</scope>
    <source>
        <strain evidence="2">K1W22B-1</strain>
    </source>
</reference>
<gene>
    <name evidence="1" type="ORF">D4739_15330</name>
</gene>
<proteinExistence type="predicted"/>
<comment type="caution">
    <text evidence="1">The sequence shown here is derived from an EMBL/GenBank/DDBJ whole genome shotgun (WGS) entry which is preliminary data.</text>
</comment>
<keyword evidence="2" id="KW-1185">Reference proteome</keyword>
<protein>
    <submittedName>
        <fullName evidence="1">Uncharacterized protein</fullName>
    </submittedName>
</protein>
<dbReference type="AlphaFoldDB" id="A0A3A5HAW1"/>
<accession>A0A3A5HAW1</accession>